<accession>A0A0F6Z651</accession>
<dbReference type="RefSeq" id="WP_003861841.1">
    <property type="nucleotide sequence ID" value="NZ_CP011309.1"/>
</dbReference>
<evidence type="ECO:0000313" key="2">
    <source>
        <dbReference type="Proteomes" id="UP000034037"/>
    </source>
</evidence>
<dbReference type="AlphaFoldDB" id="A0A0F6Z651"/>
<dbReference type="Proteomes" id="UP000034037">
    <property type="component" value="Chromosome"/>
</dbReference>
<dbReference type="HOGENOM" id="CLU_1746171_0_0_11"/>
<evidence type="ECO:0000313" key="1">
    <source>
        <dbReference type="EMBL" id="AKF27808.1"/>
    </source>
</evidence>
<keyword evidence="2" id="KW-1185">Reference proteome</keyword>
<proteinExistence type="predicted"/>
<sequence length="149" mass="16718">MTFTIEQLEALKEGTTPGPWEATKHDILRAGWRGRLLEECPWYAEDEWEEEIAYMASDNEFVLSNPEPDYKPLTDNRADMELVASAPALLDQLITREAELQKLREEMALLASKVGVRATNAQTNGAFSSAVAFRETASAIIKILEETND</sequence>
<name>A0A0F6Z651_9CORY</name>
<gene>
    <name evidence="1" type="ORF">YH66_09720</name>
</gene>
<dbReference type="EMBL" id="CP011309">
    <property type="protein sequence ID" value="AKF27808.1"/>
    <property type="molecule type" value="Genomic_DNA"/>
</dbReference>
<protein>
    <submittedName>
        <fullName evidence="1">Uncharacterized protein</fullName>
    </submittedName>
</protein>
<reference evidence="1 2" key="1">
    <citation type="submission" date="2015-04" db="EMBL/GenBank/DDBJ databases">
        <title>Complete Genome Sequence of Brevibacterium flavum ATCC 15168.</title>
        <authorList>
            <person name="Ahn J."/>
            <person name="Park G."/>
            <person name="Jeon W."/>
            <person name="Jang Y."/>
            <person name="Jang M."/>
            <person name="Lee H."/>
            <person name="Lee H."/>
        </authorList>
    </citation>
    <scope>NUCLEOTIDE SEQUENCE [LARGE SCALE GENOMIC DNA]</scope>
    <source>
        <strain evidence="1 2">ATCC 15168</strain>
    </source>
</reference>
<dbReference type="PATRIC" id="fig|92706.3.peg.2032"/>
<organism evidence="1 2">
    <name type="scientific">[Brevibacterium] flavum</name>
    <dbReference type="NCBI Taxonomy" id="92706"/>
    <lineage>
        <taxon>Bacteria</taxon>
        <taxon>Bacillati</taxon>
        <taxon>Actinomycetota</taxon>
        <taxon>Actinomycetes</taxon>
        <taxon>Mycobacteriales</taxon>
        <taxon>Corynebacteriaceae</taxon>
        <taxon>Corynebacterium</taxon>
    </lineage>
</organism>